<organism evidence="4 5">
    <name type="scientific">Clohesyomyces aquaticus</name>
    <dbReference type="NCBI Taxonomy" id="1231657"/>
    <lineage>
        <taxon>Eukaryota</taxon>
        <taxon>Fungi</taxon>
        <taxon>Dikarya</taxon>
        <taxon>Ascomycota</taxon>
        <taxon>Pezizomycotina</taxon>
        <taxon>Dothideomycetes</taxon>
        <taxon>Pleosporomycetidae</taxon>
        <taxon>Pleosporales</taxon>
        <taxon>Lindgomycetaceae</taxon>
        <taxon>Clohesyomyces</taxon>
    </lineage>
</organism>
<comment type="caution">
    <text evidence="4">The sequence shown here is derived from an EMBL/GenBank/DDBJ whole genome shotgun (WGS) entry which is preliminary data.</text>
</comment>
<name>A0A1Y1YBM4_9PLEO</name>
<evidence type="ECO:0000313" key="4">
    <source>
        <dbReference type="EMBL" id="ORX95004.1"/>
    </source>
</evidence>
<evidence type="ECO:0000256" key="1">
    <source>
        <dbReference type="SAM" id="Coils"/>
    </source>
</evidence>
<dbReference type="Proteomes" id="UP000193144">
    <property type="component" value="Unassembled WGS sequence"/>
</dbReference>
<reference evidence="4 5" key="1">
    <citation type="submission" date="2016-07" db="EMBL/GenBank/DDBJ databases">
        <title>Pervasive Adenine N6-methylation of Active Genes in Fungi.</title>
        <authorList>
            <consortium name="DOE Joint Genome Institute"/>
            <person name="Mondo S.J."/>
            <person name="Dannebaum R.O."/>
            <person name="Kuo R.C."/>
            <person name="Labutti K."/>
            <person name="Haridas S."/>
            <person name="Kuo A."/>
            <person name="Salamov A."/>
            <person name="Ahrendt S.R."/>
            <person name="Lipzen A."/>
            <person name="Sullivan W."/>
            <person name="Andreopoulos W.B."/>
            <person name="Clum A."/>
            <person name="Lindquist E."/>
            <person name="Daum C."/>
            <person name="Ramamoorthy G.K."/>
            <person name="Gryganskyi A."/>
            <person name="Culley D."/>
            <person name="Magnuson J.K."/>
            <person name="James T.Y."/>
            <person name="O'Malley M.A."/>
            <person name="Stajich J.E."/>
            <person name="Spatafora J.W."/>
            <person name="Visel A."/>
            <person name="Grigoriev I.V."/>
        </authorList>
    </citation>
    <scope>NUCLEOTIDE SEQUENCE [LARGE SCALE GENOMIC DNA]</scope>
    <source>
        <strain evidence="4 5">CBS 115471</strain>
    </source>
</reference>
<protein>
    <recommendedName>
        <fullName evidence="3">Azaphilone pigments biosynthesis cluster protein L N-terminal domain-containing protein</fullName>
    </recommendedName>
</protein>
<keyword evidence="1" id="KW-0175">Coiled coil</keyword>
<gene>
    <name evidence="4" type="ORF">BCR34DRAFT_608103</name>
</gene>
<evidence type="ECO:0000259" key="3">
    <source>
        <dbReference type="Pfam" id="PF17111"/>
    </source>
</evidence>
<keyword evidence="5" id="KW-1185">Reference proteome</keyword>
<dbReference type="InterPro" id="IPR031348">
    <property type="entry name" value="PigL_N"/>
</dbReference>
<feature type="domain" description="Azaphilone pigments biosynthesis cluster protein L N-terminal" evidence="3">
    <location>
        <begin position="2"/>
        <end position="157"/>
    </location>
</feature>
<evidence type="ECO:0000313" key="5">
    <source>
        <dbReference type="Proteomes" id="UP000193144"/>
    </source>
</evidence>
<feature type="compositionally biased region" description="Acidic residues" evidence="2">
    <location>
        <begin position="917"/>
        <end position="926"/>
    </location>
</feature>
<dbReference type="EMBL" id="MCFA01000293">
    <property type="protein sequence ID" value="ORX95004.1"/>
    <property type="molecule type" value="Genomic_DNA"/>
</dbReference>
<dbReference type="OrthoDB" id="1577640at2759"/>
<feature type="coiled-coil region" evidence="1">
    <location>
        <begin position="32"/>
        <end position="59"/>
    </location>
</feature>
<evidence type="ECO:0000256" key="2">
    <source>
        <dbReference type="SAM" id="MobiDB-lite"/>
    </source>
</evidence>
<accession>A0A1Y1YBM4</accession>
<feature type="region of interest" description="Disordered" evidence="2">
    <location>
        <begin position="915"/>
        <end position="936"/>
    </location>
</feature>
<proteinExistence type="predicted"/>
<dbReference type="AlphaFoldDB" id="A0A1Y1YBM4"/>
<sequence length="936" mass="106576">MADPFSVTGSAVGVVSLGLQICKDLIGYINTAKDATDQIAQISRQMEDLANNLERLQTIVSKLDPCHATTANGASSGIIACAEALQKIQRKLAPSERIEGSKFRQQFHDLKERLIYPFKQDDILFWKDMVESIQQNLHTALITLLIDQQQLTHQSLMSQLAHQSTRMSLEHGEQTQTLEFGFHDTRNNFALMQSNIRDVHSSLYPMAADVSSIHSAIPELASQLGRMQAKLDDLTATGLSRSAIQDNVSEYSNASRRIARMNNKHNNTHHSIRSCKCSGRTTSTIYLRWPLSVSHTETRRHSSDCTYAPYDYIVDDLDLRFSMCSLALKRKMLVVISISRYSDTCSINPSLKCYRIVSENSPAFRQVRVFFRGEEIAAGPDAWRSFEKNLLEVLRGPLASPWDRLQNGKTLLHYICWQYQFRSLISEHTFYPFVKRLVKYMPDTALEKDDDQQSCVDYIIPKLFYGNFKPERDAILELIDNGARVTFQHHAHMFVGYNRDRLLPILSHDTDAIDCNDVIRVAVQKSETELRQLLGKDGNAFTTEAHEGYSPYSIFTINMEILKFWVQMRSKLDEASLRNVGSLESILGDCNFWSRQLALSQDVTESFQNFLIAVLLQQRRSLAFLAKCLPPGLYEPTTDRILDIEARRVYQALIDYDIAVDPALAPSTDCIYDFDSGCWSSDTADKLWAAGFRDLTSQQLSAAGLRKISPLLACATNTEEDMERVYWLLSKSADPTEKWPGSNVTVSHCLGWRLGSAPRWGSLAESPSKEKMSYPKEVVNGQQHFAKVQIIISPLVVFAGSSISITRWGYYKKAEILYQGLSDPGLSLDWTHISPTPRYPPEDEEMIREEDGFLLELLEELVEEFEEEYDRLGQDLQPFCLGYWRERMEQVQRQLRRQDKKLYGEGRRRIGVVMEAYSDDETDDDSDSKPIEVNAG</sequence>
<dbReference type="Pfam" id="PF17111">
    <property type="entry name" value="PigL_N"/>
    <property type="match status" value="1"/>
</dbReference>